<dbReference type="InterPro" id="IPR013418">
    <property type="entry name" value="CRISPR-assoc_prot_Cas7/Csd2"/>
</dbReference>
<organism evidence="1 2">
    <name type="scientific">Anaerobutyricum hallii</name>
    <dbReference type="NCBI Taxonomy" id="39488"/>
    <lineage>
        <taxon>Bacteria</taxon>
        <taxon>Bacillati</taxon>
        <taxon>Bacillota</taxon>
        <taxon>Clostridia</taxon>
        <taxon>Lachnospirales</taxon>
        <taxon>Lachnospiraceae</taxon>
        <taxon>Anaerobutyricum</taxon>
    </lineage>
</organism>
<evidence type="ECO:0000313" key="1">
    <source>
        <dbReference type="EMBL" id="CUN56271.1"/>
    </source>
</evidence>
<dbReference type="NCBIfam" id="TIGR01595">
    <property type="entry name" value="cas_CT1132"/>
    <property type="match status" value="1"/>
</dbReference>
<dbReference type="Pfam" id="PF05107">
    <property type="entry name" value="Cas_Cas7"/>
    <property type="match status" value="1"/>
</dbReference>
<reference evidence="1 2" key="1">
    <citation type="submission" date="2015-09" db="EMBL/GenBank/DDBJ databases">
        <authorList>
            <consortium name="Pathogen Informatics"/>
        </authorList>
    </citation>
    <scope>NUCLEOTIDE SEQUENCE [LARGE SCALE GENOMIC DNA]</scope>
    <source>
        <strain evidence="1 2">2789STDY5834835</strain>
    </source>
</reference>
<dbReference type="InterPro" id="IPR006482">
    <property type="entry name" value="Cas7_Csh2/Csh2"/>
</dbReference>
<dbReference type="GO" id="GO:0043571">
    <property type="term" value="P:maintenance of CRISPR repeat elements"/>
    <property type="evidence" value="ECO:0007669"/>
    <property type="project" value="InterPro"/>
</dbReference>
<accession>A0A173XWF6</accession>
<dbReference type="AlphaFoldDB" id="A0A173XWF6"/>
<gene>
    <name evidence="1" type="ORF">ERS852450_00217</name>
</gene>
<sequence>MKPLQNRIDFCVIISVDGANPNGDPLVPGYPRILYDGHGEISDVCIKRKIRNRLQDMGEEIFVQQDDRIDDGYRSLKARAMGFNEFKDEYSKKNSDPKAIKDITCKKWIDVRTFGQVFPFKGLGSVSTGIRGCMSLSPAISLNIPDIKEYQIIKSTNLDETSDGRKDNATLFYQHRIVESAYVTYGSIHCQLAETNGFTEEDAEKKHHALITLFDNDVSSTRPVGSMNVQRVYWWKHNCKFGQYAPIKVFKTLDIKSEKEYPFFSVTENPLPNLIPDIYIL</sequence>
<name>A0A173XWF6_9FIRM</name>
<proteinExistence type="predicted"/>
<dbReference type="RefSeq" id="WP_055297899.1">
    <property type="nucleotide sequence ID" value="NZ_BLYK01000072.1"/>
</dbReference>
<dbReference type="EMBL" id="CYZL01000002">
    <property type="protein sequence ID" value="CUN56271.1"/>
    <property type="molecule type" value="Genomic_DNA"/>
</dbReference>
<protein>
    <submittedName>
        <fullName evidence="1">Uncharacterized protein predicted to be involved in DNA repair</fullName>
    </submittedName>
</protein>
<dbReference type="Proteomes" id="UP000095679">
    <property type="component" value="Unassembled WGS sequence"/>
</dbReference>
<evidence type="ECO:0000313" key="2">
    <source>
        <dbReference type="Proteomes" id="UP000095679"/>
    </source>
</evidence>
<dbReference type="NCBIfam" id="TIGR02589">
    <property type="entry name" value="cas_Csd2"/>
    <property type="match status" value="1"/>
</dbReference>